<protein>
    <submittedName>
        <fullName evidence="1">Uncharacterized protein</fullName>
    </submittedName>
</protein>
<accession>A0A1I5GFG3</accession>
<sequence length="82" mass="8734">MSTSRDHDADHRCARLVVRDPRAQQEAHAAAELIAEAGGQVTLDGTELGGEIRELGRPELVARYPVKTSAGKGASRSAKSRP</sequence>
<name>A0A1I5GFG3_9PSEU</name>
<proteinExistence type="predicted"/>
<dbReference type="AlphaFoldDB" id="A0A1I5GFG3"/>
<dbReference type="EMBL" id="FOWC01000001">
    <property type="protein sequence ID" value="SFO34301.1"/>
    <property type="molecule type" value="Genomic_DNA"/>
</dbReference>
<dbReference type="Proteomes" id="UP000199137">
    <property type="component" value="Unassembled WGS sequence"/>
</dbReference>
<gene>
    <name evidence="1" type="ORF">SAMN05421854_1011570</name>
</gene>
<evidence type="ECO:0000313" key="1">
    <source>
        <dbReference type="EMBL" id="SFO34301.1"/>
    </source>
</evidence>
<evidence type="ECO:0000313" key="2">
    <source>
        <dbReference type="Proteomes" id="UP000199137"/>
    </source>
</evidence>
<organism evidence="1 2">
    <name type="scientific">Amycolatopsis rubida</name>
    <dbReference type="NCBI Taxonomy" id="112413"/>
    <lineage>
        <taxon>Bacteria</taxon>
        <taxon>Bacillati</taxon>
        <taxon>Actinomycetota</taxon>
        <taxon>Actinomycetes</taxon>
        <taxon>Pseudonocardiales</taxon>
        <taxon>Pseudonocardiaceae</taxon>
        <taxon>Amycolatopsis</taxon>
    </lineage>
</organism>
<reference evidence="1 2" key="1">
    <citation type="submission" date="2016-10" db="EMBL/GenBank/DDBJ databases">
        <authorList>
            <person name="de Groot N.N."/>
        </authorList>
    </citation>
    <scope>NUCLEOTIDE SEQUENCE [LARGE SCALE GENOMIC DNA]</scope>
    <source>
        <strain evidence="1 2">DSM 44637</strain>
    </source>
</reference>